<dbReference type="InterPro" id="IPR000845">
    <property type="entry name" value="Nucleoside_phosphorylase_d"/>
</dbReference>
<dbReference type="InterPro" id="IPR001789">
    <property type="entry name" value="Sig_transdc_resp-reg_receiver"/>
</dbReference>
<keyword evidence="4" id="KW-1185">Reference proteome</keyword>
<dbReference type="STRING" id="188906.SAMN04488526_1436"/>
<evidence type="ECO:0000313" key="3">
    <source>
        <dbReference type="EMBL" id="SEK87516.1"/>
    </source>
</evidence>
<gene>
    <name evidence="3" type="ORF">SAMN04488526_1436</name>
</gene>
<feature type="domain" description="Response regulatory" evidence="2">
    <location>
        <begin position="2"/>
        <end position="139"/>
    </location>
</feature>
<reference evidence="3 4" key="1">
    <citation type="submission" date="2016-10" db="EMBL/GenBank/DDBJ databases">
        <authorList>
            <person name="de Groot N.N."/>
        </authorList>
    </citation>
    <scope>NUCLEOTIDE SEQUENCE [LARGE SCALE GENOMIC DNA]</scope>
    <source>
        <strain evidence="3 4">DSM 14858</strain>
    </source>
</reference>
<dbReference type="GO" id="GO:0005829">
    <property type="term" value="C:cytosol"/>
    <property type="evidence" value="ECO:0007669"/>
    <property type="project" value="TreeGrafter"/>
</dbReference>
<dbReference type="OrthoDB" id="2988699at2"/>
<name>A0A1H7KLX6_9RHOB</name>
<evidence type="ECO:0000313" key="4">
    <source>
        <dbReference type="Proteomes" id="UP000199283"/>
    </source>
</evidence>
<feature type="modified residue" description="4-aspartylphosphate" evidence="1">
    <location>
        <position position="54"/>
    </location>
</feature>
<dbReference type="PANTHER" id="PTHR46832:SF1">
    <property type="entry name" value="5'-METHYLTHIOADENOSINE_S-ADENOSYLHOMOCYSTEINE NUCLEOSIDASE"/>
    <property type="match status" value="1"/>
</dbReference>
<accession>A0A1H7KLX6</accession>
<dbReference type="Pfam" id="PF01048">
    <property type="entry name" value="PNP_UDP_1"/>
    <property type="match status" value="1"/>
</dbReference>
<dbReference type="GO" id="GO:0009116">
    <property type="term" value="P:nucleoside metabolic process"/>
    <property type="evidence" value="ECO:0007669"/>
    <property type="project" value="InterPro"/>
</dbReference>
<evidence type="ECO:0000256" key="1">
    <source>
        <dbReference type="PROSITE-ProRule" id="PRU00169"/>
    </source>
</evidence>
<dbReference type="PROSITE" id="PS50110">
    <property type="entry name" value="RESPONSE_REGULATORY"/>
    <property type="match status" value="1"/>
</dbReference>
<dbReference type="Gene3D" id="3.40.50.2300">
    <property type="match status" value="1"/>
</dbReference>
<sequence length="406" mass="43762">MRILIVDDDQKKVREILKVFSKAGISEDAIDTSGCVVGAVELLKKHEYGLLVLDLVLPIRLSDEPSETGGSRLLTELDRNEGLNRPEHIVGLTVSSEALAKAEPEFSRGLWSIARYGTDAIEWKDALTEKARYLLARNAADEAEVITECDVLFICALARPELSQLKVAVSSNFEELQIVGDHTRYFEAEVEIDSGKSGRIVACSAPSMGLTAAAALATKACAHFKPKIVVMTGICAGRKGEVQFGECIVASTTWDYGSGKFIGSEMGVQFFANPYQLPIDPRAQSAAEAVLGDQAGLDRIHDSFQGAKPDSRLRGTLAPLASGAAVQANGEFFEALAQKQVRKVAGIDMEAFAVCWAAREATEPKPICIIAKSVADFADEEKADGMQEYCSFTSAAIALNIARRLL</sequence>
<dbReference type="GO" id="GO:0019284">
    <property type="term" value="P:L-methionine salvage from S-adenosylmethionine"/>
    <property type="evidence" value="ECO:0007669"/>
    <property type="project" value="TreeGrafter"/>
</dbReference>
<protein>
    <submittedName>
        <fullName evidence="3">Nucleoside phosphorylase</fullName>
    </submittedName>
</protein>
<dbReference type="PANTHER" id="PTHR46832">
    <property type="entry name" value="5'-METHYLTHIOADENOSINE/S-ADENOSYLHOMOCYSTEINE NUCLEOSIDASE"/>
    <property type="match status" value="1"/>
</dbReference>
<dbReference type="AlphaFoldDB" id="A0A1H7KLX6"/>
<dbReference type="GO" id="GO:0008782">
    <property type="term" value="F:adenosylhomocysteine nucleosidase activity"/>
    <property type="evidence" value="ECO:0007669"/>
    <property type="project" value="TreeGrafter"/>
</dbReference>
<dbReference type="Proteomes" id="UP000199283">
    <property type="component" value="Unassembled WGS sequence"/>
</dbReference>
<dbReference type="RefSeq" id="WP_092761329.1">
    <property type="nucleotide sequence ID" value="NZ_FNZQ01000002.1"/>
</dbReference>
<dbReference type="InterPro" id="IPR011006">
    <property type="entry name" value="CheY-like_superfamily"/>
</dbReference>
<evidence type="ECO:0000259" key="2">
    <source>
        <dbReference type="PROSITE" id="PS50110"/>
    </source>
</evidence>
<organism evidence="3 4">
    <name type="scientific">Jannaschia helgolandensis</name>
    <dbReference type="NCBI Taxonomy" id="188906"/>
    <lineage>
        <taxon>Bacteria</taxon>
        <taxon>Pseudomonadati</taxon>
        <taxon>Pseudomonadota</taxon>
        <taxon>Alphaproteobacteria</taxon>
        <taxon>Rhodobacterales</taxon>
        <taxon>Roseobacteraceae</taxon>
        <taxon>Jannaschia</taxon>
    </lineage>
</organism>
<dbReference type="SUPFAM" id="SSF52172">
    <property type="entry name" value="CheY-like"/>
    <property type="match status" value="1"/>
</dbReference>
<proteinExistence type="predicted"/>
<dbReference type="InterPro" id="IPR035994">
    <property type="entry name" value="Nucleoside_phosphorylase_sf"/>
</dbReference>
<dbReference type="EMBL" id="FNZQ01000002">
    <property type="protein sequence ID" value="SEK87516.1"/>
    <property type="molecule type" value="Genomic_DNA"/>
</dbReference>
<keyword evidence="1" id="KW-0597">Phosphoprotein</keyword>
<dbReference type="SUPFAM" id="SSF53167">
    <property type="entry name" value="Purine and uridine phosphorylases"/>
    <property type="match status" value="1"/>
</dbReference>
<dbReference type="Gene3D" id="3.40.50.1580">
    <property type="entry name" value="Nucleoside phosphorylase domain"/>
    <property type="match status" value="1"/>
</dbReference>
<dbReference type="GO" id="GO:0000160">
    <property type="term" value="P:phosphorelay signal transduction system"/>
    <property type="evidence" value="ECO:0007669"/>
    <property type="project" value="InterPro"/>
</dbReference>
<dbReference type="GO" id="GO:0008930">
    <property type="term" value="F:methylthioadenosine nucleosidase activity"/>
    <property type="evidence" value="ECO:0007669"/>
    <property type="project" value="TreeGrafter"/>
</dbReference>